<evidence type="ECO:0000256" key="3">
    <source>
        <dbReference type="ARBA" id="ARBA00023295"/>
    </source>
</evidence>
<keyword evidence="3 4" id="KW-0326">Glycosidase</keyword>
<feature type="domain" description="Glycoside hydrolase family 5" evidence="6">
    <location>
        <begin position="125"/>
        <end position="402"/>
    </location>
</feature>
<dbReference type="AlphaFoldDB" id="A0AAN6DYJ4"/>
<comment type="caution">
    <text evidence="7">The sequence shown here is derived from an EMBL/GenBank/DDBJ whole genome shotgun (WGS) entry which is preliminary data.</text>
</comment>
<keyword evidence="2 4" id="KW-0378">Hydrolase</keyword>
<dbReference type="GO" id="GO:0000272">
    <property type="term" value="P:polysaccharide catabolic process"/>
    <property type="evidence" value="ECO:0007669"/>
    <property type="project" value="InterPro"/>
</dbReference>
<dbReference type="InterPro" id="IPR017853">
    <property type="entry name" value="GH"/>
</dbReference>
<reference evidence="7" key="1">
    <citation type="journal article" date="2022" name="bioRxiv">
        <title>Deciphering the potential niche of two novel black yeast fungi from a biological soil crust based on their genomes, phenotypes, and melanin regulation.</title>
        <authorList>
            <consortium name="DOE Joint Genome Institute"/>
            <person name="Carr E.C."/>
            <person name="Barton Q."/>
            <person name="Grambo S."/>
            <person name="Sullivan M."/>
            <person name="Renfro C.M."/>
            <person name="Kuo A."/>
            <person name="Pangilinan J."/>
            <person name="Lipzen A."/>
            <person name="Keymanesh K."/>
            <person name="Savage E."/>
            <person name="Barry K."/>
            <person name="Grigoriev I.V."/>
            <person name="Riekhof W.R."/>
            <person name="Harris S.S."/>
        </authorList>
    </citation>
    <scope>NUCLEOTIDE SEQUENCE</scope>
    <source>
        <strain evidence="7">JF 03-4F</strain>
    </source>
</reference>
<gene>
    <name evidence="7" type="ORF">EDD36DRAFT_226933</name>
</gene>
<evidence type="ECO:0000256" key="4">
    <source>
        <dbReference type="RuleBase" id="RU361153"/>
    </source>
</evidence>
<sequence>MTWWFWRKRGLASVVAAQAKRRRRWWPTLKAPLILLIVTFAGLYLSARIVWRRGGVPANLSVYPDPQSIKASVVKSIDPDKPLCHPLLRARGRDIVDKNGDRIKLISANWYGGSDMSMVSGGLDVRNRSGIARTIRELGFNSVRLPYADEIVQDNPVIEASLLSANDDLVGERALDVYAAVVQALTEAGLAVIVNNHITQARWCCDGYPCDMGWANDNLGPFCPVKQSEDDWIENLMAVMLPHVNNTYVVGVDLRNEVRGPTGRYMWNSWATAAERAAARLHELQSDWLIIVEGVSSANDIRGAEERPVRLQHQDKLVYSAHVYGWSGWGSLLPYWYRTYKSFAEDMDKNWQYLRASDTAPVWIGEIGAPGRPARKDFHYWKNLMRYLQETDVDIGYWAINPRKPKNNEYESYGLLEDDWETPRYDYRLMDLTSLRRQ</sequence>
<comment type="similarity">
    <text evidence="1 4">Belongs to the glycosyl hydrolase 5 (cellulase A) family.</text>
</comment>
<dbReference type="Proteomes" id="UP001203852">
    <property type="component" value="Unassembled WGS sequence"/>
</dbReference>
<dbReference type="GO" id="GO:0004553">
    <property type="term" value="F:hydrolase activity, hydrolyzing O-glycosyl compounds"/>
    <property type="evidence" value="ECO:0007669"/>
    <property type="project" value="InterPro"/>
</dbReference>
<accession>A0AAN6DYJ4</accession>
<protein>
    <submittedName>
        <fullName evidence="7">Glycoside hydrolase superfamily</fullName>
    </submittedName>
</protein>
<evidence type="ECO:0000256" key="2">
    <source>
        <dbReference type="ARBA" id="ARBA00022801"/>
    </source>
</evidence>
<name>A0AAN6DYJ4_9EURO</name>
<evidence type="ECO:0000256" key="1">
    <source>
        <dbReference type="ARBA" id="ARBA00005641"/>
    </source>
</evidence>
<keyword evidence="5" id="KW-0472">Membrane</keyword>
<proteinExistence type="inferred from homology"/>
<dbReference type="SUPFAM" id="SSF51445">
    <property type="entry name" value="(Trans)glycosidases"/>
    <property type="match status" value="1"/>
</dbReference>
<dbReference type="PANTHER" id="PTHR31263:SF0">
    <property type="entry name" value="CELLULASE FAMILY PROTEIN (AFU_ORTHOLOGUE AFUA_5G14560)"/>
    <property type="match status" value="1"/>
</dbReference>
<dbReference type="InterPro" id="IPR001547">
    <property type="entry name" value="Glyco_hydro_5"/>
</dbReference>
<dbReference type="PANTHER" id="PTHR31263">
    <property type="entry name" value="CELLULASE FAMILY PROTEIN (AFU_ORTHOLOGUE AFUA_5G14560)"/>
    <property type="match status" value="1"/>
</dbReference>
<dbReference type="Pfam" id="PF00150">
    <property type="entry name" value="Cellulase"/>
    <property type="match status" value="1"/>
</dbReference>
<keyword evidence="5" id="KW-1133">Transmembrane helix</keyword>
<evidence type="ECO:0000313" key="7">
    <source>
        <dbReference type="EMBL" id="KAI1614428.1"/>
    </source>
</evidence>
<feature type="transmembrane region" description="Helical" evidence="5">
    <location>
        <begin position="31"/>
        <end position="51"/>
    </location>
</feature>
<evidence type="ECO:0000313" key="8">
    <source>
        <dbReference type="Proteomes" id="UP001203852"/>
    </source>
</evidence>
<dbReference type="EMBL" id="MU404353">
    <property type="protein sequence ID" value="KAI1614428.1"/>
    <property type="molecule type" value="Genomic_DNA"/>
</dbReference>
<evidence type="ECO:0000256" key="5">
    <source>
        <dbReference type="SAM" id="Phobius"/>
    </source>
</evidence>
<keyword evidence="8" id="KW-1185">Reference proteome</keyword>
<keyword evidence="5" id="KW-0812">Transmembrane</keyword>
<evidence type="ECO:0000259" key="6">
    <source>
        <dbReference type="Pfam" id="PF00150"/>
    </source>
</evidence>
<organism evidence="7 8">
    <name type="scientific">Exophiala viscosa</name>
    <dbReference type="NCBI Taxonomy" id="2486360"/>
    <lineage>
        <taxon>Eukaryota</taxon>
        <taxon>Fungi</taxon>
        <taxon>Dikarya</taxon>
        <taxon>Ascomycota</taxon>
        <taxon>Pezizomycotina</taxon>
        <taxon>Eurotiomycetes</taxon>
        <taxon>Chaetothyriomycetidae</taxon>
        <taxon>Chaetothyriales</taxon>
        <taxon>Herpotrichiellaceae</taxon>
        <taxon>Exophiala</taxon>
    </lineage>
</organism>
<dbReference type="Gene3D" id="3.20.20.80">
    <property type="entry name" value="Glycosidases"/>
    <property type="match status" value="1"/>
</dbReference>